<accession>A0AAE0MRC1</accession>
<evidence type="ECO:0000313" key="2">
    <source>
        <dbReference type="Proteomes" id="UP001278500"/>
    </source>
</evidence>
<evidence type="ECO:0008006" key="3">
    <source>
        <dbReference type="Google" id="ProtNLM"/>
    </source>
</evidence>
<reference evidence="1" key="2">
    <citation type="submission" date="2023-06" db="EMBL/GenBank/DDBJ databases">
        <authorList>
            <consortium name="Lawrence Berkeley National Laboratory"/>
            <person name="Haridas S."/>
            <person name="Hensen N."/>
            <person name="Bonometti L."/>
            <person name="Westerberg I."/>
            <person name="Brannstrom I.O."/>
            <person name="Guillou S."/>
            <person name="Cros-Aarteil S."/>
            <person name="Calhoun S."/>
            <person name="Kuo A."/>
            <person name="Mondo S."/>
            <person name="Pangilinan J."/>
            <person name="Riley R."/>
            <person name="Labutti K."/>
            <person name="Andreopoulos B."/>
            <person name="Lipzen A."/>
            <person name="Chen C."/>
            <person name="Yanf M."/>
            <person name="Daum C."/>
            <person name="Ng V."/>
            <person name="Clum A."/>
            <person name="Steindorff A."/>
            <person name="Ohm R."/>
            <person name="Martin F."/>
            <person name="Silar P."/>
            <person name="Natvig D."/>
            <person name="Lalanne C."/>
            <person name="Gautier V."/>
            <person name="Ament-Velasquez S.L."/>
            <person name="Kruys A."/>
            <person name="Hutchinson M.I."/>
            <person name="Powell A.J."/>
            <person name="Barry K."/>
            <person name="Miller A.N."/>
            <person name="Grigoriev I.V."/>
            <person name="Debuchy R."/>
            <person name="Gladieux P."/>
            <person name="Thoren M.H."/>
            <person name="Johannesson H."/>
        </authorList>
    </citation>
    <scope>NUCLEOTIDE SEQUENCE</scope>
    <source>
        <strain evidence="1">CBS 560.94</strain>
    </source>
</reference>
<dbReference type="RefSeq" id="XP_062681422.1">
    <property type="nucleotide sequence ID" value="XM_062828814.1"/>
</dbReference>
<dbReference type="GeneID" id="87865968"/>
<sequence>MSPFLPHDVLYQVIHHFCLLHLPSGGNHSLIDPSVQQLLQLRLISRAFYHAATPHILKHVPLTFDEEIDRWPQSLRFWSSEETKHLRARLRKLKVVVRSRRIAIECLVEDNTPPDQALALSATKERQLRTCTTELMEKLELPMVGLPSLRELSLSVDESITVHNDDFIVNRTVPNLVLRTARGFRCALSDGRLDHLTSLRVEATANQLAEIVLSAARSKRLCTNLKSLHCLLREWTGDGEVMEEILSDDAVPDLVKLCPNLQELIAFGVLAKLRLHPENKGLDKLILCNICIPWKPFEWLKNLVARNTSVELIDIHFRDYLGTSEYKTLQKKLHCYSLQVMEGVKLVFPEPLEL</sequence>
<reference evidence="1" key="1">
    <citation type="journal article" date="2023" name="Mol. Phylogenet. Evol.">
        <title>Genome-scale phylogeny and comparative genomics of the fungal order Sordariales.</title>
        <authorList>
            <person name="Hensen N."/>
            <person name="Bonometti L."/>
            <person name="Westerberg I."/>
            <person name="Brannstrom I.O."/>
            <person name="Guillou S."/>
            <person name="Cros-Aarteil S."/>
            <person name="Calhoun S."/>
            <person name="Haridas S."/>
            <person name="Kuo A."/>
            <person name="Mondo S."/>
            <person name="Pangilinan J."/>
            <person name="Riley R."/>
            <person name="LaButti K."/>
            <person name="Andreopoulos B."/>
            <person name="Lipzen A."/>
            <person name="Chen C."/>
            <person name="Yan M."/>
            <person name="Daum C."/>
            <person name="Ng V."/>
            <person name="Clum A."/>
            <person name="Steindorff A."/>
            <person name="Ohm R.A."/>
            <person name="Martin F."/>
            <person name="Silar P."/>
            <person name="Natvig D.O."/>
            <person name="Lalanne C."/>
            <person name="Gautier V."/>
            <person name="Ament-Velasquez S.L."/>
            <person name="Kruys A."/>
            <person name="Hutchinson M.I."/>
            <person name="Powell A.J."/>
            <person name="Barry K."/>
            <person name="Miller A.N."/>
            <person name="Grigoriev I.V."/>
            <person name="Debuchy R."/>
            <person name="Gladieux P."/>
            <person name="Hiltunen Thoren M."/>
            <person name="Johannesson H."/>
        </authorList>
    </citation>
    <scope>NUCLEOTIDE SEQUENCE</scope>
    <source>
        <strain evidence="1">CBS 560.94</strain>
    </source>
</reference>
<organism evidence="1 2">
    <name type="scientific">Neurospora tetraspora</name>
    <dbReference type="NCBI Taxonomy" id="94610"/>
    <lineage>
        <taxon>Eukaryota</taxon>
        <taxon>Fungi</taxon>
        <taxon>Dikarya</taxon>
        <taxon>Ascomycota</taxon>
        <taxon>Pezizomycotina</taxon>
        <taxon>Sordariomycetes</taxon>
        <taxon>Sordariomycetidae</taxon>
        <taxon>Sordariales</taxon>
        <taxon>Sordariaceae</taxon>
        <taxon>Neurospora</taxon>
    </lineage>
</organism>
<gene>
    <name evidence="1" type="ORF">B0H65DRAFT_524083</name>
</gene>
<protein>
    <recommendedName>
        <fullName evidence="3">F-box domain-containing protein</fullName>
    </recommendedName>
</protein>
<name>A0AAE0MRC1_9PEZI</name>
<keyword evidence="2" id="KW-1185">Reference proteome</keyword>
<comment type="caution">
    <text evidence="1">The sequence shown here is derived from an EMBL/GenBank/DDBJ whole genome shotgun (WGS) entry which is preliminary data.</text>
</comment>
<evidence type="ECO:0000313" key="1">
    <source>
        <dbReference type="EMBL" id="KAK3344809.1"/>
    </source>
</evidence>
<dbReference type="Proteomes" id="UP001278500">
    <property type="component" value="Unassembled WGS sequence"/>
</dbReference>
<proteinExistence type="predicted"/>
<dbReference type="AlphaFoldDB" id="A0AAE0MRC1"/>
<dbReference type="EMBL" id="JAUEPP010000004">
    <property type="protein sequence ID" value="KAK3344809.1"/>
    <property type="molecule type" value="Genomic_DNA"/>
</dbReference>